<reference evidence="1 2" key="1">
    <citation type="submission" date="2017-10" db="EMBL/GenBank/DDBJ databases">
        <title>Massilia psychrophilum sp. nov., a novel purple-pigmented bacterium isolated from Tianshan glacier, Xinjiang Municipality, China.</title>
        <authorList>
            <person name="Wang H."/>
        </authorList>
    </citation>
    <scope>NUCLEOTIDE SEQUENCE [LARGE SCALE GENOMIC DNA]</scope>
    <source>
        <strain evidence="1 2">JCM 30074</strain>
    </source>
</reference>
<dbReference type="Proteomes" id="UP000230390">
    <property type="component" value="Unassembled WGS sequence"/>
</dbReference>
<dbReference type="GO" id="GO:0005975">
    <property type="term" value="P:carbohydrate metabolic process"/>
    <property type="evidence" value="ECO:0007669"/>
    <property type="project" value="InterPro"/>
</dbReference>
<evidence type="ECO:0008006" key="3">
    <source>
        <dbReference type="Google" id="ProtNLM"/>
    </source>
</evidence>
<sequence>MNGMLALAQGDTSAAIDAHTGGAVASLKWRGIDLLRPAGEGATVREMGMFVLAPYSNRIGLGALPGETRLAANFPGEPHSIHGFGWQRAWQVSGAGADWACLELVHAPDEHWPFSCRATLNIALRTDGVRMQLSLRNNDTRPMPAGLGFHPFFPVDAATCLQAQWDGRWELDAARLPTHLTTLSTRDDFSAPRSVGGWQVDNCFTGWPGRATLSYAHHCVRIEAGPECPYVVCFRPADGRPFVAIEPVSHVSNAHQLEQRGVTGTGLRWLAPAETFSIRMAIRAMPTTRQP</sequence>
<gene>
    <name evidence="1" type="ORF">CR105_09115</name>
</gene>
<dbReference type="AlphaFoldDB" id="A0A2G8TGY9"/>
<accession>A0A2G8TGY9</accession>
<name>A0A2G8TGY9_9BURK</name>
<keyword evidence="2" id="KW-1185">Reference proteome</keyword>
<dbReference type="RefSeq" id="WP_099788122.1">
    <property type="nucleotide sequence ID" value="NZ_JBHLYV010000031.1"/>
</dbReference>
<organism evidence="1 2">
    <name type="scientific">Massilia eurypsychrophila</name>
    <dbReference type="NCBI Taxonomy" id="1485217"/>
    <lineage>
        <taxon>Bacteria</taxon>
        <taxon>Pseudomonadati</taxon>
        <taxon>Pseudomonadota</taxon>
        <taxon>Betaproteobacteria</taxon>
        <taxon>Burkholderiales</taxon>
        <taxon>Oxalobacteraceae</taxon>
        <taxon>Telluria group</taxon>
        <taxon>Massilia</taxon>
    </lineage>
</organism>
<dbReference type="SUPFAM" id="SSF74650">
    <property type="entry name" value="Galactose mutarotase-like"/>
    <property type="match status" value="1"/>
</dbReference>
<dbReference type="GO" id="GO:0030246">
    <property type="term" value="F:carbohydrate binding"/>
    <property type="evidence" value="ECO:0007669"/>
    <property type="project" value="InterPro"/>
</dbReference>
<protein>
    <recommendedName>
        <fullName evidence="3">Aldose epimerase</fullName>
    </recommendedName>
</protein>
<dbReference type="OrthoDB" id="9808779at2"/>
<evidence type="ECO:0000313" key="2">
    <source>
        <dbReference type="Proteomes" id="UP000230390"/>
    </source>
</evidence>
<proteinExistence type="predicted"/>
<comment type="caution">
    <text evidence="1">The sequence shown here is derived from an EMBL/GenBank/DDBJ whole genome shotgun (WGS) entry which is preliminary data.</text>
</comment>
<dbReference type="Gene3D" id="2.70.98.10">
    <property type="match status" value="1"/>
</dbReference>
<dbReference type="InterPro" id="IPR014718">
    <property type="entry name" value="GH-type_carb-bd"/>
</dbReference>
<dbReference type="InterPro" id="IPR011013">
    <property type="entry name" value="Gal_mutarotase_sf_dom"/>
</dbReference>
<dbReference type="Pfam" id="PF01263">
    <property type="entry name" value="Aldose_epim"/>
    <property type="match status" value="1"/>
</dbReference>
<dbReference type="GO" id="GO:0016853">
    <property type="term" value="F:isomerase activity"/>
    <property type="evidence" value="ECO:0007669"/>
    <property type="project" value="InterPro"/>
</dbReference>
<evidence type="ECO:0000313" key="1">
    <source>
        <dbReference type="EMBL" id="PIL45327.1"/>
    </source>
</evidence>
<dbReference type="EMBL" id="PDOC01000004">
    <property type="protein sequence ID" value="PIL45327.1"/>
    <property type="molecule type" value="Genomic_DNA"/>
</dbReference>
<dbReference type="InterPro" id="IPR008183">
    <property type="entry name" value="Aldose_1/G6P_1-epimerase"/>
</dbReference>
<dbReference type="CDD" id="cd09021">
    <property type="entry name" value="Aldose_epim_Ec_YphB"/>
    <property type="match status" value="1"/>
</dbReference>